<protein>
    <submittedName>
        <fullName evidence="2">Glycos_transf_1</fullName>
    </submittedName>
</protein>
<dbReference type="SUPFAM" id="SSF53756">
    <property type="entry name" value="UDP-Glycosyltransferase/glycogen phosphorylase"/>
    <property type="match status" value="1"/>
</dbReference>
<dbReference type="GO" id="GO:0016757">
    <property type="term" value="F:glycosyltransferase activity"/>
    <property type="evidence" value="ECO:0007669"/>
    <property type="project" value="InterPro"/>
</dbReference>
<reference evidence="2" key="1">
    <citation type="journal article" date="2013" name="Environ. Microbiol.">
        <title>Seasonally variable intestinal metagenomes of the red palm weevil (Rhynchophorus ferrugineus).</title>
        <authorList>
            <person name="Jia S."/>
            <person name="Zhang X."/>
            <person name="Zhang G."/>
            <person name="Yin A."/>
            <person name="Zhang S."/>
            <person name="Li F."/>
            <person name="Wang L."/>
            <person name="Zhao D."/>
            <person name="Yun Q."/>
            <person name="Tala"/>
            <person name="Wang J."/>
            <person name="Sun G."/>
            <person name="Baabdullah M."/>
            <person name="Yu X."/>
            <person name="Hu S."/>
            <person name="Al-Mssallem I.S."/>
            <person name="Yu J."/>
        </authorList>
    </citation>
    <scope>NUCLEOTIDE SEQUENCE</scope>
</reference>
<proteinExistence type="predicted"/>
<organism evidence="2">
    <name type="scientific">uncultured Ferroglobus sp</name>
    <dbReference type="NCBI Taxonomy" id="269249"/>
    <lineage>
        <taxon>Archaea</taxon>
        <taxon>Methanobacteriati</taxon>
        <taxon>Methanobacteriota</taxon>
        <taxon>Archaeoglobi</taxon>
        <taxon>Archaeoglobales</taxon>
        <taxon>Archaeoglobaceae</taxon>
        <taxon>Ferroglobus</taxon>
        <taxon>environmental samples</taxon>
    </lineage>
</organism>
<feature type="non-terminal residue" evidence="2">
    <location>
        <position position="113"/>
    </location>
</feature>
<accession>A0A060C695</accession>
<dbReference type="Pfam" id="PF00534">
    <property type="entry name" value="Glycos_transf_1"/>
    <property type="match status" value="1"/>
</dbReference>
<dbReference type="PANTHER" id="PTHR45947:SF3">
    <property type="entry name" value="SULFOQUINOVOSYL TRANSFERASE SQD2"/>
    <property type="match status" value="1"/>
</dbReference>
<dbReference type="InterPro" id="IPR050194">
    <property type="entry name" value="Glycosyltransferase_grp1"/>
</dbReference>
<sequence>MIVSRLEPIKNVADAICAYAGLSIVIRRQHPLTIVGNGSQLDALKLLAESLEVEVIFSGSKSHIEVANLMRHSRVFLLPTSAAEAFGLVFAEAGISGTPVVAYRTPAALEVVS</sequence>
<dbReference type="InterPro" id="IPR001296">
    <property type="entry name" value="Glyco_trans_1"/>
</dbReference>
<dbReference type="Gene3D" id="3.40.50.2000">
    <property type="entry name" value="Glycogen Phosphorylase B"/>
    <property type="match status" value="1"/>
</dbReference>
<dbReference type="AlphaFoldDB" id="A0A060C695"/>
<dbReference type="EMBL" id="KF121261">
    <property type="protein sequence ID" value="AIA88545.1"/>
    <property type="molecule type" value="Genomic_DNA"/>
</dbReference>
<evidence type="ECO:0000313" key="2">
    <source>
        <dbReference type="EMBL" id="AIA88545.1"/>
    </source>
</evidence>
<feature type="domain" description="Glycosyl transferase family 1" evidence="1">
    <location>
        <begin position="2"/>
        <end position="112"/>
    </location>
</feature>
<evidence type="ECO:0000259" key="1">
    <source>
        <dbReference type="Pfam" id="PF00534"/>
    </source>
</evidence>
<name>A0A060C695_9EURY</name>
<dbReference type="PANTHER" id="PTHR45947">
    <property type="entry name" value="SULFOQUINOVOSYL TRANSFERASE SQD2"/>
    <property type="match status" value="1"/>
</dbReference>